<dbReference type="OrthoDB" id="9769565at2"/>
<dbReference type="UniPathway" id="UPA00232"/>
<feature type="domain" description="FAD-binding" evidence="9">
    <location>
        <begin position="11"/>
        <end position="333"/>
    </location>
</feature>
<evidence type="ECO:0000313" key="11">
    <source>
        <dbReference type="Proteomes" id="UP000298049"/>
    </source>
</evidence>
<dbReference type="PANTHER" id="PTHR43876">
    <property type="entry name" value="UBIQUINONE BIOSYNTHESIS MONOOXYGENASE COQ6, MITOCHONDRIAL"/>
    <property type="match status" value="1"/>
</dbReference>
<evidence type="ECO:0000256" key="2">
    <source>
        <dbReference type="ARBA" id="ARBA00004749"/>
    </source>
</evidence>
<dbReference type="GO" id="GO:0019168">
    <property type="term" value="F:2-polyprenylphenol 6-hydroxylase activity"/>
    <property type="evidence" value="ECO:0007669"/>
    <property type="project" value="TreeGrafter"/>
</dbReference>
<keyword evidence="7" id="KW-0503">Monooxygenase</keyword>
<dbReference type="EMBL" id="CP031093">
    <property type="protein sequence ID" value="QCF27957.1"/>
    <property type="molecule type" value="Genomic_DNA"/>
</dbReference>
<reference evidence="10 11" key="1">
    <citation type="submission" date="2018-07" db="EMBL/GenBank/DDBJ databases">
        <title>Marsedoiliclastica nanhaica gen. nov. sp. nov., a novel marine hydrocarbonoclastic bacterium isolated from an in-situ enriched hydrocarbon-degrading consortium in deep-sea sediment.</title>
        <authorList>
            <person name="Dong C."/>
            <person name="Ma T."/>
            <person name="Liu R."/>
            <person name="Shao Z."/>
        </authorList>
    </citation>
    <scope>NUCLEOTIDE SEQUENCE [LARGE SCALE GENOMIC DNA]</scope>
    <source>
        <strain evidence="11">soil36-7</strain>
    </source>
</reference>
<dbReference type="Pfam" id="PF01494">
    <property type="entry name" value="FAD_binding_3"/>
    <property type="match status" value="1"/>
</dbReference>
<dbReference type="InterPro" id="IPR002938">
    <property type="entry name" value="FAD-bd"/>
</dbReference>
<dbReference type="RefSeq" id="WP_136549679.1">
    <property type="nucleotide sequence ID" value="NZ_CP031093.1"/>
</dbReference>
<comment type="subunit">
    <text evidence="8">Component of the Ubi complex metabolon, which regroups five ubiquinone biosynthesis proteins (UbiE, UbiF, UbiG, UbiH and UbiI) and two accessory factors (UbiK and the lipid-binding protein UbiJ).</text>
</comment>
<gene>
    <name evidence="10" type="ORF">soil367_14090</name>
</gene>
<protein>
    <submittedName>
        <fullName evidence="10">2-octaprenyl-3-methyl-6-methoxy-1,4-benzoquinol hydroxylase</fullName>
    </submittedName>
</protein>
<dbReference type="PRINTS" id="PR00420">
    <property type="entry name" value="RNGMNOXGNASE"/>
</dbReference>
<dbReference type="GO" id="GO:0110142">
    <property type="term" value="C:ubiquinone biosynthesis complex"/>
    <property type="evidence" value="ECO:0007669"/>
    <property type="project" value="UniProtKB-ARBA"/>
</dbReference>
<keyword evidence="6" id="KW-0560">Oxidoreductase</keyword>
<comment type="cofactor">
    <cofactor evidence="1">
        <name>FAD</name>
        <dbReference type="ChEBI" id="CHEBI:57692"/>
    </cofactor>
</comment>
<evidence type="ECO:0000259" key="9">
    <source>
        <dbReference type="Pfam" id="PF01494"/>
    </source>
</evidence>
<keyword evidence="11" id="KW-1185">Reference proteome</keyword>
<organism evidence="10 11">
    <name type="scientific">Hydrocarboniclastica marina</name>
    <dbReference type="NCBI Taxonomy" id="2259620"/>
    <lineage>
        <taxon>Bacteria</taxon>
        <taxon>Pseudomonadati</taxon>
        <taxon>Pseudomonadota</taxon>
        <taxon>Gammaproteobacteria</taxon>
        <taxon>Alteromonadales</taxon>
        <taxon>Alteromonadaceae</taxon>
        <taxon>Hydrocarboniclastica</taxon>
    </lineage>
</organism>
<comment type="similarity">
    <text evidence="3">Belongs to the UbiH/COQ6 family.</text>
</comment>
<dbReference type="InterPro" id="IPR036188">
    <property type="entry name" value="FAD/NAD-bd_sf"/>
</dbReference>
<keyword evidence="4" id="KW-0285">Flavoprotein</keyword>
<evidence type="ECO:0000256" key="8">
    <source>
        <dbReference type="ARBA" id="ARBA00065734"/>
    </source>
</evidence>
<dbReference type="Proteomes" id="UP000298049">
    <property type="component" value="Chromosome"/>
</dbReference>
<evidence type="ECO:0000256" key="1">
    <source>
        <dbReference type="ARBA" id="ARBA00001974"/>
    </source>
</evidence>
<dbReference type="FunFam" id="3.50.50.60:FF:000021">
    <property type="entry name" value="Ubiquinone biosynthesis monooxygenase COQ6"/>
    <property type="match status" value="1"/>
</dbReference>
<evidence type="ECO:0000256" key="5">
    <source>
        <dbReference type="ARBA" id="ARBA00022827"/>
    </source>
</evidence>
<dbReference type="GO" id="GO:0071949">
    <property type="term" value="F:FAD binding"/>
    <property type="evidence" value="ECO:0007669"/>
    <property type="project" value="InterPro"/>
</dbReference>
<dbReference type="PROSITE" id="PS01304">
    <property type="entry name" value="UBIH"/>
    <property type="match status" value="1"/>
</dbReference>
<dbReference type="GO" id="GO:0006744">
    <property type="term" value="P:ubiquinone biosynthetic process"/>
    <property type="evidence" value="ECO:0007669"/>
    <property type="project" value="UniProtKB-UniPathway"/>
</dbReference>
<sequence>MAAENAEVVHTDVAIVGGGLVGAALALALSQAPVNVLVLEGQSLTGNAPAGPAHDVNDVEPRVSAITEASRRLLTELGVWEYLPVNRTEAYRQMVVWDGEGNGEIVFHADDLQVPQLGHIIENRVLQQALVAAMRDHSRIRLMDQVEVTAWQQLGQKQGSLIRLADGRQVQAQLVVGADGANSRIRQWAGLPIREWDYEQQAIVCTIQTETGHRHTAWQRFSLSGPLAFLPVAGADGDDHLTSIVWSQDTAEARRLMALDDAAFRRALEAASESRLGRVVAVSRRHALPLKQRHAKVYTGNGVALVGDAAHTIHPLAGQGVNLGFADAAVLADEVRRGLVRNLSVFEPNVLERYERRRQGDNLAVMAGMEGFKRLFGRDELPLRWLRNSGMRWVNRQAPLKRWLAADAMGLHKGLPRFSRPVR</sequence>
<dbReference type="InterPro" id="IPR051205">
    <property type="entry name" value="UbiH/COQ6_monooxygenase"/>
</dbReference>
<keyword evidence="5" id="KW-0274">FAD</keyword>
<evidence type="ECO:0000256" key="3">
    <source>
        <dbReference type="ARBA" id="ARBA00005349"/>
    </source>
</evidence>
<dbReference type="NCBIfam" id="TIGR01988">
    <property type="entry name" value="Ubi-OHases"/>
    <property type="match status" value="1"/>
</dbReference>
<evidence type="ECO:0000313" key="10">
    <source>
        <dbReference type="EMBL" id="QCF27957.1"/>
    </source>
</evidence>
<evidence type="ECO:0000256" key="7">
    <source>
        <dbReference type="ARBA" id="ARBA00023033"/>
    </source>
</evidence>
<proteinExistence type="inferred from homology"/>
<dbReference type="Gene3D" id="3.50.50.60">
    <property type="entry name" value="FAD/NAD(P)-binding domain"/>
    <property type="match status" value="2"/>
</dbReference>
<dbReference type="PANTHER" id="PTHR43876:SF7">
    <property type="entry name" value="UBIQUINONE BIOSYNTHESIS MONOOXYGENASE COQ6, MITOCHONDRIAL"/>
    <property type="match status" value="1"/>
</dbReference>
<dbReference type="SUPFAM" id="SSF51905">
    <property type="entry name" value="FAD/NAD(P)-binding domain"/>
    <property type="match status" value="1"/>
</dbReference>
<dbReference type="InterPro" id="IPR010971">
    <property type="entry name" value="UbiH/COQ6"/>
</dbReference>
<dbReference type="AlphaFoldDB" id="A0A4P7XNH8"/>
<evidence type="ECO:0000256" key="6">
    <source>
        <dbReference type="ARBA" id="ARBA00023002"/>
    </source>
</evidence>
<name>A0A4P7XNH8_9ALTE</name>
<accession>A0A4P7XNH8</accession>
<dbReference type="InterPro" id="IPR018168">
    <property type="entry name" value="Ubi_Hdrlase_CS"/>
</dbReference>
<evidence type="ECO:0000256" key="4">
    <source>
        <dbReference type="ARBA" id="ARBA00022630"/>
    </source>
</evidence>
<dbReference type="KEGG" id="hmi:soil367_14090"/>
<comment type="pathway">
    <text evidence="2">Cofactor biosynthesis; ubiquinone biosynthesis.</text>
</comment>